<dbReference type="GO" id="GO:0016151">
    <property type="term" value="F:nickel cation binding"/>
    <property type="evidence" value="ECO:0007669"/>
    <property type="project" value="UniProtKB-UniRule"/>
</dbReference>
<sequence length="262" mass="27008">MRTRVELVAVSGQGGTTRLLTNRAEGILNARRTGPDEVHLVGTGAGPLGGDTVEVDVVVEPGARLLLRGVAATLSMPDRSGRPARIDLRLRVAEGGHLDVALEPLVAVRGSDLHAVTTATVDEGGALDLTEVTVLGRWREAPGSWRGTLRADLAGAPWLRQSVALGPGSPTWDALDAPRVLVSRLRSPAALATTTSTTLSTTTTTKPAGRTVGCAAALPLAGGGELAQALGHDLLAARRDLAALEPEPARFRPTETSGTLTG</sequence>
<comment type="caution">
    <text evidence="3">The sequence shown here is derived from an EMBL/GenBank/DDBJ whole genome shotgun (WGS) entry which is preliminary data.</text>
</comment>
<comment type="similarity">
    <text evidence="2">Belongs to the UreD family.</text>
</comment>
<dbReference type="EMBL" id="QGDQ01000016">
    <property type="protein sequence ID" value="PWJ52915.1"/>
    <property type="molecule type" value="Genomic_DNA"/>
</dbReference>
<evidence type="ECO:0000256" key="1">
    <source>
        <dbReference type="ARBA" id="ARBA00023186"/>
    </source>
</evidence>
<accession>A0A316A5E4</accession>
<organism evidence="3 4">
    <name type="scientific">Quadrisphaera granulorum</name>
    <dbReference type="NCBI Taxonomy" id="317664"/>
    <lineage>
        <taxon>Bacteria</taxon>
        <taxon>Bacillati</taxon>
        <taxon>Actinomycetota</taxon>
        <taxon>Actinomycetes</taxon>
        <taxon>Kineosporiales</taxon>
        <taxon>Kineosporiaceae</taxon>
        <taxon>Quadrisphaera</taxon>
    </lineage>
</organism>
<keyword evidence="2" id="KW-0996">Nickel insertion</keyword>
<dbReference type="Proteomes" id="UP000245469">
    <property type="component" value="Unassembled WGS sequence"/>
</dbReference>
<evidence type="ECO:0000313" key="3">
    <source>
        <dbReference type="EMBL" id="PWJ52915.1"/>
    </source>
</evidence>
<keyword evidence="4" id="KW-1185">Reference proteome</keyword>
<evidence type="ECO:0000313" key="4">
    <source>
        <dbReference type="Proteomes" id="UP000245469"/>
    </source>
</evidence>
<protein>
    <recommendedName>
        <fullName evidence="2">Urease accessory protein UreD</fullName>
    </recommendedName>
</protein>
<comment type="subcellular location">
    <subcellularLocation>
        <location evidence="2">Cytoplasm</location>
    </subcellularLocation>
</comment>
<keyword evidence="2" id="KW-0963">Cytoplasm</keyword>
<comment type="subunit">
    <text evidence="2">UreD, UreF and UreG form a complex that acts as a GTP-hydrolysis-dependent molecular chaperone, activating the urease apoprotein by helping to assemble the nickel containing metallocenter of UreC. The UreE protein probably delivers the nickel.</text>
</comment>
<dbReference type="Pfam" id="PF01774">
    <property type="entry name" value="UreD"/>
    <property type="match status" value="1"/>
</dbReference>
<proteinExistence type="inferred from homology"/>
<keyword evidence="1 2" id="KW-0143">Chaperone</keyword>
<dbReference type="GO" id="GO:0005737">
    <property type="term" value="C:cytoplasm"/>
    <property type="evidence" value="ECO:0007669"/>
    <property type="project" value="UniProtKB-SubCell"/>
</dbReference>
<dbReference type="AlphaFoldDB" id="A0A316A5E4"/>
<gene>
    <name evidence="2" type="primary">ureD</name>
    <name evidence="3" type="ORF">BXY45_11651</name>
</gene>
<dbReference type="InterPro" id="IPR002669">
    <property type="entry name" value="UreD"/>
</dbReference>
<comment type="function">
    <text evidence="2">Required for maturation of urease via the functional incorporation of the urease nickel metallocenter.</text>
</comment>
<dbReference type="RefSeq" id="WP_109774971.1">
    <property type="nucleotide sequence ID" value="NZ_QGDQ01000016.1"/>
</dbReference>
<evidence type="ECO:0000256" key="2">
    <source>
        <dbReference type="HAMAP-Rule" id="MF_01384"/>
    </source>
</evidence>
<dbReference type="HAMAP" id="MF_01384">
    <property type="entry name" value="UreD"/>
    <property type="match status" value="1"/>
</dbReference>
<reference evidence="3 4" key="1">
    <citation type="submission" date="2018-03" db="EMBL/GenBank/DDBJ databases">
        <title>Genomic Encyclopedia of Archaeal and Bacterial Type Strains, Phase II (KMG-II): from individual species to whole genera.</title>
        <authorList>
            <person name="Goeker M."/>
        </authorList>
    </citation>
    <scope>NUCLEOTIDE SEQUENCE [LARGE SCALE GENOMIC DNA]</scope>
    <source>
        <strain evidence="3 4">DSM 44889</strain>
    </source>
</reference>
<name>A0A316A5E4_9ACTN</name>
<dbReference type="OrthoDB" id="8677206at2"/>